<protein>
    <submittedName>
        <fullName evidence="8">Aminotransferase class I/II-fold pyridoxal phosphate-dependent enzyme</fullName>
    </submittedName>
    <submittedName>
        <fullName evidence="9">Aminotransferase class V-fold PLP-dependent enzyme</fullName>
    </submittedName>
</protein>
<evidence type="ECO:0000313" key="10">
    <source>
        <dbReference type="Proteomes" id="UP000288943"/>
    </source>
</evidence>
<keyword evidence="9" id="KW-0808">Transferase</keyword>
<dbReference type="Proteomes" id="UP001527202">
    <property type="component" value="Unassembled WGS sequence"/>
</dbReference>
<comment type="cofactor">
    <cofactor evidence="1">
        <name>pyridoxal 5'-phosphate</name>
        <dbReference type="ChEBI" id="CHEBI:597326"/>
    </cofactor>
</comment>
<dbReference type="Proteomes" id="UP000288943">
    <property type="component" value="Chromosome"/>
</dbReference>
<dbReference type="GO" id="GO:0008483">
    <property type="term" value="F:transaminase activity"/>
    <property type="evidence" value="ECO:0007669"/>
    <property type="project" value="UniProtKB-KW"/>
</dbReference>
<proteinExistence type="inferred from homology"/>
<dbReference type="SUPFAM" id="SSF55904">
    <property type="entry name" value="Ornithine decarboxylase C-terminal domain"/>
    <property type="match status" value="1"/>
</dbReference>
<dbReference type="InterPro" id="IPR015421">
    <property type="entry name" value="PyrdxlP-dep_Trfase_major"/>
</dbReference>
<evidence type="ECO:0000313" key="9">
    <source>
        <dbReference type="EMBL" id="QAV16715.1"/>
    </source>
</evidence>
<dbReference type="GeneID" id="95373783"/>
<dbReference type="AlphaFoldDB" id="A0A410WQS8"/>
<evidence type="ECO:0000259" key="6">
    <source>
        <dbReference type="Pfam" id="PF01276"/>
    </source>
</evidence>
<accession>A0A410WQS8</accession>
<evidence type="ECO:0000256" key="5">
    <source>
        <dbReference type="ARBA" id="ARBA00023239"/>
    </source>
</evidence>
<evidence type="ECO:0000313" key="11">
    <source>
        <dbReference type="Proteomes" id="UP001527202"/>
    </source>
</evidence>
<dbReference type="EMBL" id="JAMDMJ010000050">
    <property type="protein sequence ID" value="MCY9599575.1"/>
    <property type="molecule type" value="Genomic_DNA"/>
</dbReference>
<dbReference type="OrthoDB" id="9815233at2"/>
<dbReference type="InterPro" id="IPR000310">
    <property type="entry name" value="Orn/Lys/Arg_deCO2ase_major_dom"/>
</dbReference>
<name>A0A410WQS8_9BACL</name>
<evidence type="ECO:0000256" key="1">
    <source>
        <dbReference type="ARBA" id="ARBA00001933"/>
    </source>
</evidence>
<dbReference type="InterPro" id="IPR036633">
    <property type="entry name" value="Prn/Lys/Arg_de-COase_C_sf"/>
</dbReference>
<dbReference type="EMBL" id="CP026520">
    <property type="protein sequence ID" value="QAV16715.1"/>
    <property type="molecule type" value="Genomic_DNA"/>
</dbReference>
<feature type="domain" description="Orn/Lys/Arg decarboxylases family 1 pyridoxal-P attachment site" evidence="6">
    <location>
        <begin position="8"/>
        <end position="367"/>
    </location>
</feature>
<evidence type="ECO:0000256" key="3">
    <source>
        <dbReference type="ARBA" id="ARBA00022793"/>
    </source>
</evidence>
<evidence type="ECO:0000259" key="7">
    <source>
        <dbReference type="Pfam" id="PF03711"/>
    </source>
</evidence>
<feature type="domain" description="Orn/Lys/Arg decarboxylase C-terminal" evidence="7">
    <location>
        <begin position="421"/>
        <end position="482"/>
    </location>
</feature>
<keyword evidence="3" id="KW-0210">Decarboxylase</keyword>
<dbReference type="PANTHER" id="PTHR43277:SF3">
    <property type="entry name" value="DECARBOXYLASE, PUTATIVE-RELATED"/>
    <property type="match status" value="1"/>
</dbReference>
<evidence type="ECO:0000313" key="8">
    <source>
        <dbReference type="EMBL" id="MCY9599575.1"/>
    </source>
</evidence>
<sequence>MPNRENAPLFEKMREHYERRPASFHVPGHKSGRGADREAAPFFGPLMALDYTEISGLDDLHQPEEAIREAQALAADCFGAEETFFLVGGSTAGNLAMIMSLCGPGDILLVQRNAHKSVLHGLMLAGAHAVFISPQTDGESGIPASVRLSDVEDALSRYPEAKGLLLTNPNYYGMGVNLRPYADLMHRHGLPLLVDEAHGAHYGFHPALPESALACGADAVVQSTHKMLTAMTMGAMLHLRHDRIDRERIRMLLAMLQSSSPSYPIMASLDLARRQMHLHGEKLVAEGLKAVQRLRDGLENIYGFRQLKHRSAQTAYEHMDPFKVTIYDGTGTLSGSELQGFLEEAGCFVELAADKAVLLLLTPASTIEDAERALGACEAISKEYLTNKQELPGISPNSMYKPLLNSVSKPVPMNIPVTRDVKNSIQDSVCVMPIESSAGKRSAEMVIPYPPGIPLLYPGELIQEDTAAELKRLAESGARFHGSREAAKGRLRVLTDTPEDTCNSNIE</sequence>
<dbReference type="SUPFAM" id="SSF53383">
    <property type="entry name" value="PLP-dependent transferases"/>
    <property type="match status" value="1"/>
</dbReference>
<dbReference type="InterPro" id="IPR015424">
    <property type="entry name" value="PyrdxlP-dep_Trfase"/>
</dbReference>
<dbReference type="CDD" id="cd00615">
    <property type="entry name" value="Orn_deC_like"/>
    <property type="match status" value="1"/>
</dbReference>
<reference evidence="8 11" key="2">
    <citation type="submission" date="2022-05" db="EMBL/GenBank/DDBJ databases">
        <title>Genome Sequencing of Bee-Associated Microbes.</title>
        <authorList>
            <person name="Dunlap C."/>
        </authorList>
    </citation>
    <scope>NUCLEOTIDE SEQUENCE [LARGE SCALE GENOMIC DNA]</scope>
    <source>
        <strain evidence="8 11">NRRL B-23120</strain>
    </source>
</reference>
<dbReference type="KEGG" id="pchi:PC41400_03000"/>
<dbReference type="GO" id="GO:0016831">
    <property type="term" value="F:carboxy-lyase activity"/>
    <property type="evidence" value="ECO:0007669"/>
    <property type="project" value="UniProtKB-KW"/>
</dbReference>
<comment type="similarity">
    <text evidence="2">Belongs to the Orn/Lys/Arg decarboxylase class-I family.</text>
</comment>
<gene>
    <name evidence="8" type="ORF">M5X16_27915</name>
    <name evidence="9" type="ORF">PC41400_03000</name>
</gene>
<keyword evidence="11" id="KW-1185">Reference proteome</keyword>
<evidence type="ECO:0000256" key="4">
    <source>
        <dbReference type="ARBA" id="ARBA00022898"/>
    </source>
</evidence>
<keyword evidence="9" id="KW-0032">Aminotransferase</keyword>
<dbReference type="Gene3D" id="3.40.640.10">
    <property type="entry name" value="Type I PLP-dependent aspartate aminotransferase-like (Major domain)"/>
    <property type="match status" value="1"/>
</dbReference>
<evidence type="ECO:0000256" key="2">
    <source>
        <dbReference type="ARBA" id="ARBA00010671"/>
    </source>
</evidence>
<keyword evidence="4" id="KW-0663">Pyridoxal phosphate</keyword>
<dbReference type="Gene3D" id="3.90.105.10">
    <property type="entry name" value="Molybdopterin biosynthesis moea protein, domain 2"/>
    <property type="match status" value="1"/>
</dbReference>
<dbReference type="Pfam" id="PF01276">
    <property type="entry name" value="OKR_DC_1"/>
    <property type="match status" value="1"/>
</dbReference>
<dbReference type="PANTHER" id="PTHR43277">
    <property type="entry name" value="ARGININE DECARBOXYLASE"/>
    <property type="match status" value="1"/>
</dbReference>
<dbReference type="RefSeq" id="WP_042235341.1">
    <property type="nucleotide sequence ID" value="NZ_CP026520.1"/>
</dbReference>
<reference evidence="9 10" key="1">
    <citation type="submission" date="2018-01" db="EMBL/GenBank/DDBJ databases">
        <title>The whole genome sequencing and assembly of Paenibacillus chitinolyticus KCCM 41400 strain.</title>
        <authorList>
            <person name="Kim J.-Y."/>
            <person name="Park M.-K."/>
            <person name="Lee Y.-J."/>
            <person name="Yi H."/>
            <person name="Bahn Y.-S."/>
            <person name="Kim J.F."/>
            <person name="Lee D.-W."/>
        </authorList>
    </citation>
    <scope>NUCLEOTIDE SEQUENCE [LARGE SCALE GENOMIC DNA]</scope>
    <source>
        <strain evidence="9 10">KCCM 41400</strain>
    </source>
</reference>
<dbReference type="InterPro" id="IPR052357">
    <property type="entry name" value="Orn_Lys_Arg_decarboxylase-I"/>
</dbReference>
<organism evidence="9 10">
    <name type="scientific">Paenibacillus chitinolyticus</name>
    <dbReference type="NCBI Taxonomy" id="79263"/>
    <lineage>
        <taxon>Bacteria</taxon>
        <taxon>Bacillati</taxon>
        <taxon>Bacillota</taxon>
        <taxon>Bacilli</taxon>
        <taxon>Bacillales</taxon>
        <taxon>Paenibacillaceae</taxon>
        <taxon>Paenibacillus</taxon>
    </lineage>
</organism>
<dbReference type="Pfam" id="PF03711">
    <property type="entry name" value="OKR_DC_1_C"/>
    <property type="match status" value="1"/>
</dbReference>
<dbReference type="InterPro" id="IPR008286">
    <property type="entry name" value="Prn/Lys/Arg_de-COase_C"/>
</dbReference>
<keyword evidence="5" id="KW-0456">Lyase</keyword>